<evidence type="ECO:0000259" key="4">
    <source>
        <dbReference type="PROSITE" id="PS50956"/>
    </source>
</evidence>
<gene>
    <name evidence="5" type="ORF">C7391_1512</name>
</gene>
<dbReference type="PANTHER" id="PTHR43413:SF7">
    <property type="entry name" value="HTH-TYPE TRANSCRIPTIONAL REGULATOR PTR2"/>
    <property type="match status" value="1"/>
</dbReference>
<dbReference type="SMART" id="SM00344">
    <property type="entry name" value="HTH_ASNC"/>
    <property type="match status" value="1"/>
</dbReference>
<organism evidence="5 6">
    <name type="scientific">Methanimicrococcus blatticola</name>
    <dbReference type="NCBI Taxonomy" id="91560"/>
    <lineage>
        <taxon>Archaea</taxon>
        <taxon>Methanobacteriati</taxon>
        <taxon>Methanobacteriota</taxon>
        <taxon>Stenosarchaea group</taxon>
        <taxon>Methanomicrobia</taxon>
        <taxon>Methanosarcinales</taxon>
        <taxon>Methanosarcinaceae</taxon>
        <taxon>Methanimicrococcus</taxon>
    </lineage>
</organism>
<dbReference type="Pfam" id="PF01037">
    <property type="entry name" value="AsnC_trans_reg"/>
    <property type="match status" value="1"/>
</dbReference>
<dbReference type="Pfam" id="PF13412">
    <property type="entry name" value="HTH_24"/>
    <property type="match status" value="1"/>
</dbReference>
<dbReference type="InterPro" id="IPR011008">
    <property type="entry name" value="Dimeric_a/b-barrel"/>
</dbReference>
<dbReference type="Gene3D" id="3.30.70.920">
    <property type="match status" value="1"/>
</dbReference>
<dbReference type="GO" id="GO:0043565">
    <property type="term" value="F:sequence-specific DNA binding"/>
    <property type="evidence" value="ECO:0007669"/>
    <property type="project" value="InterPro"/>
</dbReference>
<dbReference type="InterPro" id="IPR036390">
    <property type="entry name" value="WH_DNA-bd_sf"/>
</dbReference>
<keyword evidence="2" id="KW-0238">DNA-binding</keyword>
<dbReference type="SUPFAM" id="SSF46785">
    <property type="entry name" value="Winged helix' DNA-binding domain"/>
    <property type="match status" value="1"/>
</dbReference>
<dbReference type="SUPFAM" id="SSF54909">
    <property type="entry name" value="Dimeric alpha+beta barrel"/>
    <property type="match status" value="1"/>
</dbReference>
<keyword evidence="1" id="KW-0805">Transcription regulation</keyword>
<keyword evidence="3" id="KW-0804">Transcription</keyword>
<dbReference type="InterPro" id="IPR000485">
    <property type="entry name" value="AsnC-type_HTH_dom"/>
</dbReference>
<feature type="domain" description="HTH asnC-type" evidence="4">
    <location>
        <begin position="1"/>
        <end position="81"/>
    </location>
</feature>
<evidence type="ECO:0000256" key="2">
    <source>
        <dbReference type="ARBA" id="ARBA00023125"/>
    </source>
</evidence>
<dbReference type="InterPro" id="IPR036388">
    <property type="entry name" value="WH-like_DNA-bd_sf"/>
</dbReference>
<dbReference type="InterPro" id="IPR019888">
    <property type="entry name" value="Tscrpt_reg_AsnC-like"/>
</dbReference>
<comment type="caution">
    <text evidence="5">The sequence shown here is derived from an EMBL/GenBank/DDBJ whole genome shotgun (WGS) entry which is preliminary data.</text>
</comment>
<evidence type="ECO:0000313" key="5">
    <source>
        <dbReference type="EMBL" id="TDQ67958.1"/>
    </source>
</evidence>
<dbReference type="InterPro" id="IPR050684">
    <property type="entry name" value="HTH-Siroheme_Decarb"/>
</dbReference>
<name>A0A484F5W9_9EURY</name>
<dbReference type="PANTHER" id="PTHR43413">
    <property type="entry name" value="TRANSCRIPTIONAL REGULATOR, ASNC FAMILY"/>
    <property type="match status" value="1"/>
</dbReference>
<dbReference type="RefSeq" id="WP_133517949.1">
    <property type="nucleotide sequence ID" value="NZ_JAHDUW010000001.1"/>
</dbReference>
<accession>A0A484F5W9</accession>
<protein>
    <submittedName>
        <fullName evidence="5">AsnC family transcriptional regulator</fullName>
    </submittedName>
</protein>
<evidence type="ECO:0000256" key="1">
    <source>
        <dbReference type="ARBA" id="ARBA00023015"/>
    </source>
</evidence>
<reference evidence="5 6" key="1">
    <citation type="submission" date="2019-03" db="EMBL/GenBank/DDBJ databases">
        <title>Genomic Encyclopedia of Type Strains, Phase IV (KMG-IV): sequencing the most valuable type-strain genomes for metagenomic binning, comparative biology and taxonomic classification.</title>
        <authorList>
            <person name="Goeker M."/>
        </authorList>
    </citation>
    <scope>NUCLEOTIDE SEQUENCE [LARGE SCALE GENOMIC DNA]</scope>
    <source>
        <strain evidence="5 6">DSM 13328</strain>
    </source>
</reference>
<dbReference type="PROSITE" id="PS50956">
    <property type="entry name" value="HTH_ASNC_2"/>
    <property type="match status" value="1"/>
</dbReference>
<dbReference type="InterPro" id="IPR019887">
    <property type="entry name" value="Tscrpt_reg_AsnC/Lrp_C"/>
</dbReference>
<evidence type="ECO:0000256" key="3">
    <source>
        <dbReference type="ARBA" id="ARBA00023163"/>
    </source>
</evidence>
<keyword evidence="6" id="KW-1185">Reference proteome</keyword>
<sequence>MDKQTQDVLEILEQNAKATPEEISELTRIPPADVREMIRTLEAAGVIRSYKTIIDWDLVESPYVYAFVQLKVSLERGHGYQKLADRICKFTEVRSLRLLSGEDYDLEFMIQGKSMKDVAFFVADKIATLDQVQNTSTHFILKTYKEDGVIMEEKEEFKRLQVSP</sequence>
<dbReference type="Proteomes" id="UP000294855">
    <property type="component" value="Unassembled WGS sequence"/>
</dbReference>
<evidence type="ECO:0000313" key="6">
    <source>
        <dbReference type="Proteomes" id="UP000294855"/>
    </source>
</evidence>
<proteinExistence type="predicted"/>
<dbReference type="AlphaFoldDB" id="A0A484F5W9"/>
<dbReference type="EMBL" id="SNYS01000010">
    <property type="protein sequence ID" value="TDQ67958.1"/>
    <property type="molecule type" value="Genomic_DNA"/>
</dbReference>
<dbReference type="Gene3D" id="1.10.10.10">
    <property type="entry name" value="Winged helix-like DNA-binding domain superfamily/Winged helix DNA-binding domain"/>
    <property type="match status" value="1"/>
</dbReference>
<dbReference type="OrthoDB" id="131500at2157"/>